<feature type="compositionally biased region" description="Low complexity" evidence="3">
    <location>
        <begin position="588"/>
        <end position="598"/>
    </location>
</feature>
<evidence type="ECO:0000256" key="2">
    <source>
        <dbReference type="ARBA" id="ARBA00017294"/>
    </source>
</evidence>
<gene>
    <name evidence="5" type="ORF">NEZAVI_LOCUS12023</name>
</gene>
<comment type="similarity">
    <text evidence="1">Belongs to the KRI1 family.</text>
</comment>
<dbReference type="Proteomes" id="UP001152798">
    <property type="component" value="Chromosome 5"/>
</dbReference>
<reference evidence="5" key="1">
    <citation type="submission" date="2022-01" db="EMBL/GenBank/DDBJ databases">
        <authorList>
            <person name="King R."/>
        </authorList>
    </citation>
    <scope>NUCLEOTIDE SEQUENCE</scope>
</reference>
<dbReference type="InterPro" id="IPR024626">
    <property type="entry name" value="Kri1-like_C"/>
</dbReference>
<feature type="compositionally biased region" description="Basic and acidic residues" evidence="3">
    <location>
        <begin position="539"/>
        <end position="555"/>
    </location>
</feature>
<feature type="compositionally biased region" description="Basic and acidic residues" evidence="3">
    <location>
        <begin position="609"/>
        <end position="621"/>
    </location>
</feature>
<feature type="domain" description="Kri1-like C-terminal" evidence="4">
    <location>
        <begin position="409"/>
        <end position="494"/>
    </location>
</feature>
<feature type="compositionally biased region" description="Polar residues" evidence="3">
    <location>
        <begin position="556"/>
        <end position="567"/>
    </location>
</feature>
<feature type="compositionally biased region" description="Polar residues" evidence="3">
    <location>
        <begin position="667"/>
        <end position="678"/>
    </location>
</feature>
<dbReference type="GO" id="GO:0005730">
    <property type="term" value="C:nucleolus"/>
    <property type="evidence" value="ECO:0007669"/>
    <property type="project" value="TreeGrafter"/>
</dbReference>
<dbReference type="EMBL" id="OV725081">
    <property type="protein sequence ID" value="CAH1403412.1"/>
    <property type="molecule type" value="Genomic_DNA"/>
</dbReference>
<feature type="compositionally biased region" description="Basic and acidic residues" evidence="3">
    <location>
        <begin position="252"/>
        <end position="284"/>
    </location>
</feature>
<feature type="compositionally biased region" description="Basic residues" evidence="3">
    <location>
        <begin position="625"/>
        <end position="634"/>
    </location>
</feature>
<dbReference type="PANTHER" id="PTHR14490:SF5">
    <property type="entry name" value="PROTEIN KRI1 HOMOLOG"/>
    <property type="match status" value="1"/>
</dbReference>
<keyword evidence="6" id="KW-1185">Reference proteome</keyword>
<feature type="region of interest" description="Disordered" evidence="3">
    <location>
        <begin position="246"/>
        <end position="284"/>
    </location>
</feature>
<dbReference type="PANTHER" id="PTHR14490">
    <property type="entry name" value="ZINC FINGER, ZZ TYPE"/>
    <property type="match status" value="1"/>
</dbReference>
<dbReference type="GO" id="GO:0000447">
    <property type="term" value="P:endonucleolytic cleavage in ITS1 to separate SSU-rRNA from 5.8S rRNA and LSU-rRNA from tricistronic rRNA transcript (SSU-rRNA, 5.8S rRNA, LSU-rRNA)"/>
    <property type="evidence" value="ECO:0007669"/>
    <property type="project" value="TreeGrafter"/>
</dbReference>
<evidence type="ECO:0000313" key="5">
    <source>
        <dbReference type="EMBL" id="CAH1403412.1"/>
    </source>
</evidence>
<dbReference type="AlphaFoldDB" id="A0A9P0HKL5"/>
<feature type="compositionally biased region" description="Polar residues" evidence="3">
    <location>
        <begin position="509"/>
        <end position="521"/>
    </location>
</feature>
<feature type="region of interest" description="Disordered" evidence="3">
    <location>
        <begin position="507"/>
        <end position="744"/>
    </location>
</feature>
<dbReference type="GO" id="GO:0030686">
    <property type="term" value="C:90S preribosome"/>
    <property type="evidence" value="ECO:0007669"/>
    <property type="project" value="TreeGrafter"/>
</dbReference>
<dbReference type="InterPro" id="IPR018034">
    <property type="entry name" value="Kri1"/>
</dbReference>
<organism evidence="5 6">
    <name type="scientific">Nezara viridula</name>
    <name type="common">Southern green stink bug</name>
    <name type="synonym">Cimex viridulus</name>
    <dbReference type="NCBI Taxonomy" id="85310"/>
    <lineage>
        <taxon>Eukaryota</taxon>
        <taxon>Metazoa</taxon>
        <taxon>Ecdysozoa</taxon>
        <taxon>Arthropoda</taxon>
        <taxon>Hexapoda</taxon>
        <taxon>Insecta</taxon>
        <taxon>Pterygota</taxon>
        <taxon>Neoptera</taxon>
        <taxon>Paraneoptera</taxon>
        <taxon>Hemiptera</taxon>
        <taxon>Heteroptera</taxon>
        <taxon>Panheteroptera</taxon>
        <taxon>Pentatomomorpha</taxon>
        <taxon>Pentatomoidea</taxon>
        <taxon>Pentatomidae</taxon>
        <taxon>Pentatominae</taxon>
        <taxon>Nezara</taxon>
    </lineage>
</organism>
<dbReference type="OrthoDB" id="10252032at2759"/>
<feature type="compositionally biased region" description="Acidic residues" evidence="3">
    <location>
        <begin position="11"/>
        <end position="28"/>
    </location>
</feature>
<sequence length="769" mass="89938">MEEKENTDQDTNSEEETSESSSDEEEILDAISDKDFFKTLSCLKVKDPSIYDHNVNFFPNSVKNETKKKKKEDGEKSVFVKDYVIGVVDEESDDDSKTPKPLTYVEEQEATKNFFKNQLNSDSGSDDESREALMKVKVKNEKTKEEEEADYIQFLKGVKSELGDKEEEKKLKPLHDFWNNKNLDENEQFLKDFILNRRYLSEESSTIPINENLSEDERELEEQAEFEDRYNRRFETEENLQIKRFPRQVEGSLRRKDDSRKKKRVEIAQRKKEEKAKKTQEIKKKQKEKLVEIEEKINQLKEATDNLKFNYDDEEILEDFDAEKHDQKMKELFNEDYYNQGEEEHPGFNEDDYNWDYGDINMDCEGDNFEEENKKLTRTKKKKLKKKKAFNDIMDIAKPSFDPTVHNDFKKYFDEYYNLDCEDFIDDLPCRFKYREVVPNDYGLSVEEILMADDSELNKWASVKKIIKYRPEHVEKNEVKIYSKKAKDENLKRKLFSSLYSEDKDDSLQESYTSDMNTSTNSKKKKKKLKQALGSQENIESHDPEEDNIKPKKNGESNLFESNSISNMAEKKRKRSHKNEDEIPSVINNENNFNSNDDFPADSSQTAEKNYDEFLEGRDSLLRNSGKKKIKKQKTDKPSLALDNGILDGKEGNDSLIVPEDRKDSSVNKMENATSQEHGPSFPKKKKKKSGQRDVNKPFSQENIKAGVANKDGNGRPGNSRNGKNFKGGFKQKKTRDITDLSDNRLLAYGLKPKQFRAKIKYSKNNNTS</sequence>
<feature type="compositionally biased region" description="Basic and acidic residues" evidence="3">
    <location>
        <begin position="648"/>
        <end position="666"/>
    </location>
</feature>
<dbReference type="Pfam" id="PF12936">
    <property type="entry name" value="Kri1_C"/>
    <property type="match status" value="1"/>
</dbReference>
<name>A0A9P0HKL5_NEZVI</name>
<dbReference type="Pfam" id="PF05178">
    <property type="entry name" value="Kri1"/>
    <property type="match status" value="1"/>
</dbReference>
<protein>
    <recommendedName>
        <fullName evidence="2">Protein KRI1 homolog</fullName>
    </recommendedName>
</protein>
<evidence type="ECO:0000259" key="4">
    <source>
        <dbReference type="Pfam" id="PF12936"/>
    </source>
</evidence>
<evidence type="ECO:0000256" key="1">
    <source>
        <dbReference type="ARBA" id="ARBA00007473"/>
    </source>
</evidence>
<evidence type="ECO:0000313" key="6">
    <source>
        <dbReference type="Proteomes" id="UP001152798"/>
    </source>
</evidence>
<accession>A0A9P0HKL5</accession>
<proteinExistence type="inferred from homology"/>
<feature type="region of interest" description="Disordered" evidence="3">
    <location>
        <begin position="1"/>
        <end position="28"/>
    </location>
</feature>
<evidence type="ECO:0000256" key="3">
    <source>
        <dbReference type="SAM" id="MobiDB-lite"/>
    </source>
</evidence>